<gene>
    <name evidence="1" type="ORF">NCTC10684_02614</name>
</gene>
<evidence type="ECO:0000313" key="2">
    <source>
        <dbReference type="Proteomes" id="UP000254701"/>
    </source>
</evidence>
<dbReference type="Proteomes" id="UP000254701">
    <property type="component" value="Unassembled WGS sequence"/>
</dbReference>
<proteinExistence type="predicted"/>
<name>A0A380WKW6_AMIAI</name>
<organism evidence="1 2">
    <name type="scientific">Aminobacter aminovorans</name>
    <name type="common">Chelatobacter heintzii</name>
    <dbReference type="NCBI Taxonomy" id="83263"/>
    <lineage>
        <taxon>Bacteria</taxon>
        <taxon>Pseudomonadati</taxon>
        <taxon>Pseudomonadota</taxon>
        <taxon>Alphaproteobacteria</taxon>
        <taxon>Hyphomicrobiales</taxon>
        <taxon>Phyllobacteriaceae</taxon>
        <taxon>Aminobacter</taxon>
    </lineage>
</organism>
<dbReference type="RefSeq" id="WP_245431984.1">
    <property type="nucleotide sequence ID" value="NZ_BAAAVY010000002.1"/>
</dbReference>
<reference evidence="1 2" key="1">
    <citation type="submission" date="2018-06" db="EMBL/GenBank/DDBJ databases">
        <authorList>
            <consortium name="Pathogen Informatics"/>
            <person name="Doyle S."/>
        </authorList>
    </citation>
    <scope>NUCLEOTIDE SEQUENCE [LARGE SCALE GENOMIC DNA]</scope>
    <source>
        <strain evidence="1 2">NCTC10684</strain>
    </source>
</reference>
<accession>A0A380WKW6</accession>
<dbReference type="EMBL" id="UFSM01000001">
    <property type="protein sequence ID" value="SUU89375.1"/>
    <property type="molecule type" value="Genomic_DNA"/>
</dbReference>
<evidence type="ECO:0000313" key="1">
    <source>
        <dbReference type="EMBL" id="SUU89375.1"/>
    </source>
</evidence>
<protein>
    <submittedName>
        <fullName evidence="1">Uncharacterized protein</fullName>
    </submittedName>
</protein>
<dbReference type="AlphaFoldDB" id="A0A380WKW6"/>
<sequence>MSAMYVVQSYQPGKRGAIVADTPVVARDVVHAKQLAERLAGRKPLVVAFVREGDAITGDFEEPKLIAAYGELPEEMNEMQRV</sequence>